<feature type="signal peptide" evidence="1">
    <location>
        <begin position="1"/>
        <end position="23"/>
    </location>
</feature>
<proteinExistence type="predicted"/>
<accession>A0A9X1HXS8</accession>
<comment type="caution">
    <text evidence="3">The sequence shown here is derived from an EMBL/GenBank/DDBJ whole genome shotgun (WGS) entry which is preliminary data.</text>
</comment>
<keyword evidence="4" id="KW-1185">Reference proteome</keyword>
<reference evidence="3" key="1">
    <citation type="submission" date="2021-09" db="EMBL/GenBank/DDBJ databases">
        <title>Fulvivirga sp. isolated from coastal sediment.</title>
        <authorList>
            <person name="Yu H."/>
        </authorList>
    </citation>
    <scope>NUCLEOTIDE SEQUENCE</scope>
    <source>
        <strain evidence="3">1062</strain>
    </source>
</reference>
<dbReference type="EMBL" id="JAIXNE010000006">
    <property type="protein sequence ID" value="MCA6078702.1"/>
    <property type="molecule type" value="Genomic_DNA"/>
</dbReference>
<dbReference type="GO" id="GO:0016787">
    <property type="term" value="F:hydrolase activity"/>
    <property type="evidence" value="ECO:0007669"/>
    <property type="project" value="InterPro"/>
</dbReference>
<dbReference type="Proteomes" id="UP001139409">
    <property type="component" value="Unassembled WGS sequence"/>
</dbReference>
<protein>
    <submittedName>
        <fullName evidence="3">DUF1080 domain-containing protein</fullName>
    </submittedName>
</protein>
<evidence type="ECO:0000256" key="1">
    <source>
        <dbReference type="SAM" id="SignalP"/>
    </source>
</evidence>
<keyword evidence="1" id="KW-0732">Signal</keyword>
<evidence type="ECO:0000313" key="3">
    <source>
        <dbReference type="EMBL" id="MCA6078702.1"/>
    </source>
</evidence>
<dbReference type="Gene3D" id="2.60.120.560">
    <property type="entry name" value="Exo-inulinase, domain 1"/>
    <property type="match status" value="2"/>
</dbReference>
<name>A0A9X1HXS8_9BACT</name>
<dbReference type="RefSeq" id="WP_225699555.1">
    <property type="nucleotide sequence ID" value="NZ_JAIXNE010000006.1"/>
</dbReference>
<dbReference type="Pfam" id="PF06439">
    <property type="entry name" value="3keto-disac_hyd"/>
    <property type="match status" value="2"/>
</dbReference>
<evidence type="ECO:0000259" key="2">
    <source>
        <dbReference type="Pfam" id="PF06439"/>
    </source>
</evidence>
<feature type="domain" description="3-keto-alpha-glucoside-1,2-lyase/3-keto-2-hydroxy-glucal hydratase" evidence="2">
    <location>
        <begin position="26"/>
        <end position="212"/>
    </location>
</feature>
<feature type="domain" description="3-keto-alpha-glucoside-1,2-lyase/3-keto-2-hydroxy-glucal hydratase" evidence="2">
    <location>
        <begin position="246"/>
        <end position="459"/>
    </location>
</feature>
<dbReference type="InterPro" id="IPR010496">
    <property type="entry name" value="AL/BT2_dom"/>
</dbReference>
<feature type="chain" id="PRO_5040955971" evidence="1">
    <location>
        <begin position="24"/>
        <end position="461"/>
    </location>
</feature>
<dbReference type="AlphaFoldDB" id="A0A9X1HXS8"/>
<gene>
    <name evidence="3" type="ORF">LDX50_27760</name>
</gene>
<sequence>MTRIGIRVLVFLLIAGNSVMVHAQSDWKELISGNKLSNWELVNGKAPFRVEDGVLIGTAVTDSPNSFLATKETYTDFILEFEVYCDTQLNSGILVRSNSYDDYMDGRAHGYQVEIDPSDRAFSGGIYDEARRGWMYPLSRNTKAMPAFKMSAWNKFRIEFIGNTLNTWINGVQCARLVDDLTSEGFIALQIHSIGNDKSLEGAKVKWKNIRIATTNLEHLRWETDPTVVELSFLDNKLSDYEKDHGWRLLWDGKTSNGWKGAKLDGFPESGWEIENGELTVLATDGGEAAGPGDIITTESFSDFELIVDFRITEGANSGIKYFVDPELNKAEGSAIGCEFQILDDRQHPDAKMGVQGNRTIGSLYDLITAENLSVPGRSKQFKGVGQWNRARIVSKNGHVEHWLNNEKVVEYDRFSQIFKALVAYSKYQKWENFGRIPEGPILLQDHGNTVSFKNIKIREF</sequence>
<organism evidence="3 4">
    <name type="scientific">Fulvivirga sedimenti</name>
    <dbReference type="NCBI Taxonomy" id="2879465"/>
    <lineage>
        <taxon>Bacteria</taxon>
        <taxon>Pseudomonadati</taxon>
        <taxon>Bacteroidota</taxon>
        <taxon>Cytophagia</taxon>
        <taxon>Cytophagales</taxon>
        <taxon>Fulvivirgaceae</taxon>
        <taxon>Fulvivirga</taxon>
    </lineage>
</organism>
<evidence type="ECO:0000313" key="4">
    <source>
        <dbReference type="Proteomes" id="UP001139409"/>
    </source>
</evidence>